<feature type="transmembrane region" description="Helical" evidence="6">
    <location>
        <begin position="48"/>
        <end position="66"/>
    </location>
</feature>
<evidence type="ECO:0000313" key="9">
    <source>
        <dbReference type="WBParaSite" id="Pan_g16816.t1"/>
    </source>
</evidence>
<proteinExistence type="predicted"/>
<keyword evidence="2 6" id="KW-0812">Transmembrane</keyword>
<feature type="region of interest" description="Disordered" evidence="5">
    <location>
        <begin position="1"/>
        <end position="40"/>
    </location>
</feature>
<feature type="transmembrane region" description="Helical" evidence="6">
    <location>
        <begin position="139"/>
        <end position="159"/>
    </location>
</feature>
<comment type="subcellular location">
    <subcellularLocation>
        <location evidence="1">Membrane</location>
        <topology evidence="1">Multi-pass membrane protein</topology>
    </subcellularLocation>
</comment>
<dbReference type="InterPro" id="IPR020846">
    <property type="entry name" value="MFS_dom"/>
</dbReference>
<reference evidence="9" key="2">
    <citation type="submission" date="2020-10" db="UniProtKB">
        <authorList>
            <consortium name="WormBaseParasite"/>
        </authorList>
    </citation>
    <scope>IDENTIFICATION</scope>
</reference>
<evidence type="ECO:0000259" key="7">
    <source>
        <dbReference type="PROSITE" id="PS50850"/>
    </source>
</evidence>
<keyword evidence="3 6" id="KW-1133">Transmembrane helix</keyword>
<dbReference type="PANTHER" id="PTHR24064">
    <property type="entry name" value="SOLUTE CARRIER FAMILY 22 MEMBER"/>
    <property type="match status" value="1"/>
</dbReference>
<accession>A0A7E4V5B8</accession>
<feature type="transmembrane region" description="Helical" evidence="6">
    <location>
        <begin position="333"/>
        <end position="356"/>
    </location>
</feature>
<evidence type="ECO:0000256" key="3">
    <source>
        <dbReference type="ARBA" id="ARBA00022989"/>
    </source>
</evidence>
<keyword evidence="8" id="KW-1185">Reference proteome</keyword>
<protein>
    <submittedName>
        <fullName evidence="9">MFS domain-containing protein</fullName>
    </submittedName>
</protein>
<feature type="transmembrane region" description="Helical" evidence="6">
    <location>
        <begin position="165"/>
        <end position="187"/>
    </location>
</feature>
<evidence type="ECO:0000256" key="1">
    <source>
        <dbReference type="ARBA" id="ARBA00004141"/>
    </source>
</evidence>
<sequence length="542" mass="59227">MLDPTEEELESLAATNDAAASTETVSSDQSASTDGVPSETAEERRRDFFAYQLSLFLVTQLAYMPVAGSMLSTTFFEPSEAYCNNASHINDEFASLLIAWNAHCRQSPLNIGVTSTVMAGATVGAFSSGFLADRFGRKPVVVGTMVLTALGNALLAVIGGAAPSAAITIFFILGAACGGYMVTNLVLMIENLEHARSRMFVVALSGWPLGMMYAAGVGYGTRNWRHYHAVVALTAAAFCLVLEATSYESIRWLIHHNYLMRADKVQLKIDSRNSKANAILPKGMQSQKTLPEKMPSLKALDRQSVHNSSFKKPPQRKYSYIDLFRHKLIRRPLLALLYCFTASSIVSFGFYFSVGVLPGNRFVNLAAMGALKLALGFLPFLVSPWLGRRPIIVSSVGLAALCAWAYAVSVFGLGLSAHWTITILGLLVTAAMDPTWKINHLYSAELFPTPVRNMARALCNVGSRLGSLFAPFLVYSSQWFDNIHILVFAVLLSIQLVVVVCVFPETKDCPLPEDISDLVARQGEKLVQIEEKTRLRELTDVA</sequence>
<dbReference type="InterPro" id="IPR036259">
    <property type="entry name" value="MFS_trans_sf"/>
</dbReference>
<organism evidence="8 9">
    <name type="scientific">Panagrellus redivivus</name>
    <name type="common">Microworm</name>
    <dbReference type="NCBI Taxonomy" id="6233"/>
    <lineage>
        <taxon>Eukaryota</taxon>
        <taxon>Metazoa</taxon>
        <taxon>Ecdysozoa</taxon>
        <taxon>Nematoda</taxon>
        <taxon>Chromadorea</taxon>
        <taxon>Rhabditida</taxon>
        <taxon>Tylenchina</taxon>
        <taxon>Panagrolaimomorpha</taxon>
        <taxon>Panagrolaimoidea</taxon>
        <taxon>Panagrolaimidae</taxon>
        <taxon>Panagrellus</taxon>
    </lineage>
</organism>
<dbReference type="SUPFAM" id="SSF103473">
    <property type="entry name" value="MFS general substrate transporter"/>
    <property type="match status" value="1"/>
</dbReference>
<dbReference type="Gene3D" id="1.20.1250.20">
    <property type="entry name" value="MFS general substrate transporter like domains"/>
    <property type="match status" value="1"/>
</dbReference>
<feature type="transmembrane region" description="Helical" evidence="6">
    <location>
        <begin position="111"/>
        <end position="132"/>
    </location>
</feature>
<feature type="domain" description="Major facilitator superfamily (MFS) profile" evidence="7">
    <location>
        <begin position="55"/>
        <end position="507"/>
    </location>
</feature>
<feature type="transmembrane region" description="Helical" evidence="6">
    <location>
        <begin position="391"/>
        <end position="411"/>
    </location>
</feature>
<dbReference type="InterPro" id="IPR005828">
    <property type="entry name" value="MFS_sugar_transport-like"/>
</dbReference>
<evidence type="ECO:0000256" key="2">
    <source>
        <dbReference type="ARBA" id="ARBA00022692"/>
    </source>
</evidence>
<dbReference type="Proteomes" id="UP000492821">
    <property type="component" value="Unassembled WGS sequence"/>
</dbReference>
<evidence type="ECO:0000256" key="4">
    <source>
        <dbReference type="ARBA" id="ARBA00023136"/>
    </source>
</evidence>
<feature type="compositionally biased region" description="Acidic residues" evidence="5">
    <location>
        <begin position="1"/>
        <end position="10"/>
    </location>
</feature>
<dbReference type="InterPro" id="IPR005829">
    <property type="entry name" value="Sugar_transporter_CS"/>
</dbReference>
<dbReference type="GO" id="GO:0016020">
    <property type="term" value="C:membrane"/>
    <property type="evidence" value="ECO:0007669"/>
    <property type="project" value="UniProtKB-SubCell"/>
</dbReference>
<dbReference type="PROSITE" id="PS50850">
    <property type="entry name" value="MFS"/>
    <property type="match status" value="1"/>
</dbReference>
<evidence type="ECO:0000256" key="5">
    <source>
        <dbReference type="SAM" id="MobiDB-lite"/>
    </source>
</evidence>
<dbReference type="GO" id="GO:0022857">
    <property type="term" value="F:transmembrane transporter activity"/>
    <property type="evidence" value="ECO:0007669"/>
    <property type="project" value="InterPro"/>
</dbReference>
<feature type="transmembrane region" description="Helical" evidence="6">
    <location>
        <begin position="483"/>
        <end position="503"/>
    </location>
</feature>
<dbReference type="PROSITE" id="PS00216">
    <property type="entry name" value="SUGAR_TRANSPORT_1"/>
    <property type="match status" value="1"/>
</dbReference>
<name>A0A7E4V5B8_PANRE</name>
<feature type="compositionally biased region" description="Polar residues" evidence="5">
    <location>
        <begin position="18"/>
        <end position="35"/>
    </location>
</feature>
<feature type="transmembrane region" description="Helical" evidence="6">
    <location>
        <begin position="199"/>
        <end position="220"/>
    </location>
</feature>
<reference evidence="8" key="1">
    <citation type="journal article" date="2013" name="Genetics">
        <title>The draft genome and transcriptome of Panagrellus redivivus are shaped by the harsh demands of a free-living lifestyle.</title>
        <authorList>
            <person name="Srinivasan J."/>
            <person name="Dillman A.R."/>
            <person name="Macchietto M.G."/>
            <person name="Heikkinen L."/>
            <person name="Lakso M."/>
            <person name="Fracchia K.M."/>
            <person name="Antoshechkin I."/>
            <person name="Mortazavi A."/>
            <person name="Wong G."/>
            <person name="Sternberg P.W."/>
        </authorList>
    </citation>
    <scope>NUCLEOTIDE SEQUENCE [LARGE SCALE GENOMIC DNA]</scope>
    <source>
        <strain evidence="8">MT8872</strain>
    </source>
</reference>
<dbReference type="Pfam" id="PF00083">
    <property type="entry name" value="Sugar_tr"/>
    <property type="match status" value="1"/>
</dbReference>
<evidence type="ECO:0000256" key="6">
    <source>
        <dbReference type="SAM" id="Phobius"/>
    </source>
</evidence>
<dbReference type="AlphaFoldDB" id="A0A7E4V5B8"/>
<feature type="transmembrane region" description="Helical" evidence="6">
    <location>
        <begin position="362"/>
        <end position="382"/>
    </location>
</feature>
<keyword evidence="4 6" id="KW-0472">Membrane</keyword>
<feature type="transmembrane region" description="Helical" evidence="6">
    <location>
        <begin position="226"/>
        <end position="245"/>
    </location>
</feature>
<dbReference type="WBParaSite" id="Pan_g16816.t1">
    <property type="protein sequence ID" value="Pan_g16816.t1"/>
    <property type="gene ID" value="Pan_g16816"/>
</dbReference>
<evidence type="ECO:0000313" key="8">
    <source>
        <dbReference type="Proteomes" id="UP000492821"/>
    </source>
</evidence>